<sequence>MKRLSVILIVSVIVFAGNSCKREMSGARYDSNDEMQIMDYIDTRQDLSIFKELTEYVKQRNVLKTAGSYTVFIPNNAAFEQLFRTLSETGQTVTSIKDKSPEFWINYFRYHLLNEKINANEFEFGPLPAPTVFNNKYLIADISESYNAINLNNAATITESNIEFTNGYVNIINNVLNPPVTSVYETLKQSGKYNTMLNIFEETGYARYLKDSTITLFVESDEALARARFNKADVPNIEDWVKYHILPDSSYFLNILSGKRFYSLYTKEAQSFQVNVFGKYFINETFPFDQSKALGIDKVCSNGIYHTVDTVLQIVAAKPATIRFNLYPPGSPYGAQNVFTEAPASIVLNTGTQSYHQNKEPKIVAFNAMQVGDYFWFTVPDVPIGKYRIRMIHRGAATRGKFLVIYKDVLVAENINMAVSNGTFEEWNYLVYNNCGEINVTERSDVTLYFAFAGFGSNNSPSYCCDMLMDMIDLIPVN</sequence>
<dbReference type="SMART" id="SM00554">
    <property type="entry name" value="FAS1"/>
    <property type="match status" value="2"/>
</dbReference>
<keyword evidence="3" id="KW-1185">Reference proteome</keyword>
<dbReference type="Gene3D" id="2.30.180.10">
    <property type="entry name" value="FAS1 domain"/>
    <property type="match status" value="2"/>
</dbReference>
<evidence type="ECO:0000259" key="1">
    <source>
        <dbReference type="PROSITE" id="PS50213"/>
    </source>
</evidence>
<reference evidence="2 3" key="1">
    <citation type="submission" date="2023-12" db="EMBL/GenBank/DDBJ databases">
        <title>Genome sequencing and assembly of bacterial species from a model synthetic community.</title>
        <authorList>
            <person name="Hogle S.L."/>
        </authorList>
    </citation>
    <scope>NUCLEOTIDE SEQUENCE [LARGE SCALE GENOMIC DNA]</scope>
    <source>
        <strain evidence="2 3">HAMBI_3031</strain>
    </source>
</reference>
<dbReference type="PANTHER" id="PTHR10900:SF77">
    <property type="entry name" value="FI19380P1"/>
    <property type="match status" value="1"/>
</dbReference>
<dbReference type="Proteomes" id="UP001325680">
    <property type="component" value="Chromosome"/>
</dbReference>
<dbReference type="InterPro" id="IPR000782">
    <property type="entry name" value="FAS1_domain"/>
</dbReference>
<protein>
    <submittedName>
        <fullName evidence="2">Fasciclin domain-containing protein</fullName>
    </submittedName>
</protein>
<feature type="domain" description="FAS1" evidence="1">
    <location>
        <begin position="180"/>
        <end position="312"/>
    </location>
</feature>
<dbReference type="SUPFAM" id="SSF82153">
    <property type="entry name" value="FAS1 domain"/>
    <property type="match status" value="2"/>
</dbReference>
<dbReference type="PANTHER" id="PTHR10900">
    <property type="entry name" value="PERIOSTIN-RELATED"/>
    <property type="match status" value="1"/>
</dbReference>
<accession>A0ABZ0WBM0</accession>
<gene>
    <name evidence="2" type="ORF">U0035_02355</name>
</gene>
<dbReference type="Pfam" id="PF02469">
    <property type="entry name" value="Fasciclin"/>
    <property type="match status" value="2"/>
</dbReference>
<dbReference type="InterPro" id="IPR050904">
    <property type="entry name" value="Adhesion/Biosynth-related"/>
</dbReference>
<dbReference type="InterPro" id="IPR036378">
    <property type="entry name" value="FAS1_dom_sf"/>
</dbReference>
<dbReference type="RefSeq" id="WP_245957813.1">
    <property type="nucleotide sequence ID" value="NZ_CP139960.1"/>
</dbReference>
<dbReference type="PROSITE" id="PS50213">
    <property type="entry name" value="FAS1"/>
    <property type="match status" value="2"/>
</dbReference>
<evidence type="ECO:0000313" key="2">
    <source>
        <dbReference type="EMBL" id="WQD38987.1"/>
    </source>
</evidence>
<evidence type="ECO:0000313" key="3">
    <source>
        <dbReference type="Proteomes" id="UP001325680"/>
    </source>
</evidence>
<feature type="domain" description="FAS1" evidence="1">
    <location>
        <begin position="34"/>
        <end position="176"/>
    </location>
</feature>
<dbReference type="EMBL" id="CP139960">
    <property type="protein sequence ID" value="WQD38987.1"/>
    <property type="molecule type" value="Genomic_DNA"/>
</dbReference>
<organism evidence="2 3">
    <name type="scientific">Niabella yanshanensis</name>
    <dbReference type="NCBI Taxonomy" id="577386"/>
    <lineage>
        <taxon>Bacteria</taxon>
        <taxon>Pseudomonadati</taxon>
        <taxon>Bacteroidota</taxon>
        <taxon>Chitinophagia</taxon>
        <taxon>Chitinophagales</taxon>
        <taxon>Chitinophagaceae</taxon>
        <taxon>Niabella</taxon>
    </lineage>
</organism>
<proteinExistence type="predicted"/>
<name>A0ABZ0WBM0_9BACT</name>